<comment type="caution">
    <text evidence="1">The sequence shown here is derived from an EMBL/GenBank/DDBJ whole genome shotgun (WGS) entry which is preliminary data.</text>
</comment>
<organism evidence="1 2">
    <name type="scientific">Vibrio hepatarius</name>
    <dbReference type="NCBI Taxonomy" id="171383"/>
    <lineage>
        <taxon>Bacteria</taxon>
        <taxon>Pseudomonadati</taxon>
        <taxon>Pseudomonadota</taxon>
        <taxon>Gammaproteobacteria</taxon>
        <taxon>Vibrionales</taxon>
        <taxon>Vibrionaceae</taxon>
        <taxon>Vibrio</taxon>
        <taxon>Vibrio oreintalis group</taxon>
    </lineage>
</organism>
<evidence type="ECO:0000313" key="1">
    <source>
        <dbReference type="EMBL" id="KOO09718.1"/>
    </source>
</evidence>
<dbReference type="AlphaFoldDB" id="A0A0M0I6Z7"/>
<sequence length="203" mass="22896">MTSAVFSALVCLASPYTARASSTIENAVDLWALNGQNFTSLKTCSMQNELKREQLFVYADSSCVISDLATYTLLKECVSASSRKQVNILNAVSEKPYLSFDVNPTTCEYLTAQLDGAQPKLEATYTSAKKHYVIQFYAGNREPASKLGRCADIPLYRHIEDNTFYLMSEAYERYSEAKQLMNSINEKCQNIDLWIRPVSIIQY</sequence>
<proteinExistence type="predicted"/>
<gene>
    <name evidence="1" type="ORF">AKJ31_02360</name>
</gene>
<keyword evidence="2" id="KW-1185">Reference proteome</keyword>
<name>A0A0M0I6Z7_9VIBR</name>
<dbReference type="Proteomes" id="UP000037530">
    <property type="component" value="Unassembled WGS sequence"/>
</dbReference>
<protein>
    <submittedName>
        <fullName evidence="1">Uncharacterized protein</fullName>
    </submittedName>
</protein>
<dbReference type="PATRIC" id="fig|171383.3.peg.489"/>
<evidence type="ECO:0000313" key="2">
    <source>
        <dbReference type="Proteomes" id="UP000037530"/>
    </source>
</evidence>
<accession>A0A0M0I6Z7</accession>
<dbReference type="EMBL" id="LHPI01000001">
    <property type="protein sequence ID" value="KOO09718.1"/>
    <property type="molecule type" value="Genomic_DNA"/>
</dbReference>
<reference evidence="2" key="1">
    <citation type="submission" date="2015-08" db="EMBL/GenBank/DDBJ databases">
        <title>Vibrio galatheae sp. nov., a novel member of the Vibrionaceae family isolated from the Solomon Islands.</title>
        <authorList>
            <person name="Giubergia S."/>
            <person name="Machado H."/>
            <person name="Mateiu R.V."/>
            <person name="Gram L."/>
        </authorList>
    </citation>
    <scope>NUCLEOTIDE SEQUENCE [LARGE SCALE GENOMIC DNA]</scope>
    <source>
        <strain evidence="2">DSM 19134</strain>
    </source>
</reference>